<gene>
    <name evidence="2" type="ORF">I8747_06390</name>
</gene>
<protein>
    <recommendedName>
        <fullName evidence="4">Lipoprotein</fullName>
    </recommendedName>
</protein>
<dbReference type="PROSITE" id="PS51257">
    <property type="entry name" value="PROKAR_LIPOPROTEIN"/>
    <property type="match status" value="1"/>
</dbReference>
<comment type="caution">
    <text evidence="2">The sequence shown here is derived from an EMBL/GenBank/DDBJ whole genome shotgun (WGS) entry which is preliminary data.</text>
</comment>
<accession>A0AAJ0ZH08</accession>
<evidence type="ECO:0008006" key="4">
    <source>
        <dbReference type="Google" id="ProtNLM"/>
    </source>
</evidence>
<dbReference type="EMBL" id="JAEEFW010000002">
    <property type="protein sequence ID" value="MBU4632442.1"/>
    <property type="molecule type" value="Genomic_DNA"/>
</dbReference>
<organism evidence="2 3">
    <name type="scientific">Pseudomonas chlororaphis subsp. aurantiaca</name>
    <dbReference type="NCBI Taxonomy" id="86192"/>
    <lineage>
        <taxon>Bacteria</taxon>
        <taxon>Pseudomonadati</taxon>
        <taxon>Pseudomonadota</taxon>
        <taxon>Gammaproteobacteria</taxon>
        <taxon>Pseudomonadales</taxon>
        <taxon>Pseudomonadaceae</taxon>
        <taxon>Pseudomonas</taxon>
    </lineage>
</organism>
<feature type="chain" id="PRO_5042464958" description="Lipoprotein" evidence="1">
    <location>
        <begin position="25"/>
        <end position="155"/>
    </location>
</feature>
<dbReference type="Proteomes" id="UP000787568">
    <property type="component" value="Unassembled WGS sequence"/>
</dbReference>
<dbReference type="AlphaFoldDB" id="A0AAJ0ZH08"/>
<evidence type="ECO:0000313" key="2">
    <source>
        <dbReference type="EMBL" id="MBU4632442.1"/>
    </source>
</evidence>
<sequence length="155" mass="16492">MNRTILSPLSLALALALLAGCASPPEVIDKEAAAIAEGVLAFRDICLKSAPSFAGADSAAKGYGIARLDDAGYARMGLRPDHSLGVQVQKGKQCAVTTPSQRDKTLTAQFLKLAEQFSSTPVAQHLPAKITLDKQTFLLMHDRRGGEAYVMLKQP</sequence>
<proteinExistence type="predicted"/>
<dbReference type="RefSeq" id="WP_124308982.1">
    <property type="nucleotide sequence ID" value="NZ_CP027715.1"/>
</dbReference>
<name>A0AAJ0ZH08_9PSED</name>
<evidence type="ECO:0000256" key="1">
    <source>
        <dbReference type="SAM" id="SignalP"/>
    </source>
</evidence>
<evidence type="ECO:0000313" key="3">
    <source>
        <dbReference type="Proteomes" id="UP000787568"/>
    </source>
</evidence>
<reference evidence="2" key="1">
    <citation type="submission" date="2020-12" db="EMBL/GenBank/DDBJ databases">
        <title>Generalized mutagenesis with transposon Tn5. A laboratory procedure for the identification of genes responsible for a bacterial phenotype and its regulation, illustrated with phenazine production in Pseudomonas chlororaphis.</title>
        <authorList>
            <person name="Muzio F."/>
            <person name="Sobrero P."/>
            <person name="Agaras B."/>
            <person name="Valverde C."/>
        </authorList>
    </citation>
    <scope>NUCLEOTIDE SEQUENCE</scope>
    <source>
        <strain evidence="2">SMMP3</strain>
    </source>
</reference>
<keyword evidence="1" id="KW-0732">Signal</keyword>
<feature type="signal peptide" evidence="1">
    <location>
        <begin position="1"/>
        <end position="24"/>
    </location>
</feature>